<dbReference type="AlphaFoldDB" id="A0AAV8EBV3"/>
<keyword evidence="3" id="KW-1185">Reference proteome</keyword>
<evidence type="ECO:0000313" key="3">
    <source>
        <dbReference type="Proteomes" id="UP001140206"/>
    </source>
</evidence>
<dbReference type="Proteomes" id="UP001140206">
    <property type="component" value="Chromosome 3"/>
</dbReference>
<keyword evidence="1" id="KW-0472">Membrane</keyword>
<feature type="transmembrane region" description="Helical" evidence="1">
    <location>
        <begin position="63"/>
        <end position="83"/>
    </location>
</feature>
<evidence type="ECO:0000313" key="2">
    <source>
        <dbReference type="EMBL" id="KAJ4777715.1"/>
    </source>
</evidence>
<dbReference type="GO" id="GO:0005794">
    <property type="term" value="C:Golgi apparatus"/>
    <property type="evidence" value="ECO:0007669"/>
    <property type="project" value="TreeGrafter"/>
</dbReference>
<dbReference type="PANTHER" id="PTHR37749">
    <property type="entry name" value="TRANSMEMBRANE PROTEIN"/>
    <property type="match status" value="1"/>
</dbReference>
<gene>
    <name evidence="2" type="ORF">LUZ62_061972</name>
</gene>
<comment type="caution">
    <text evidence="2">The sequence shown here is derived from an EMBL/GenBank/DDBJ whole genome shotgun (WGS) entry which is preliminary data.</text>
</comment>
<name>A0AAV8EBV3_9POAL</name>
<accession>A0AAV8EBV3</accession>
<protein>
    <submittedName>
        <fullName evidence="2">Uncharacterized protein</fullName>
    </submittedName>
</protein>
<keyword evidence="1" id="KW-1133">Transmembrane helix</keyword>
<organism evidence="2 3">
    <name type="scientific">Rhynchospora pubera</name>
    <dbReference type="NCBI Taxonomy" id="906938"/>
    <lineage>
        <taxon>Eukaryota</taxon>
        <taxon>Viridiplantae</taxon>
        <taxon>Streptophyta</taxon>
        <taxon>Embryophyta</taxon>
        <taxon>Tracheophyta</taxon>
        <taxon>Spermatophyta</taxon>
        <taxon>Magnoliopsida</taxon>
        <taxon>Liliopsida</taxon>
        <taxon>Poales</taxon>
        <taxon>Cyperaceae</taxon>
        <taxon>Cyperoideae</taxon>
        <taxon>Rhynchosporeae</taxon>
        <taxon>Rhynchospora</taxon>
    </lineage>
</organism>
<proteinExistence type="predicted"/>
<evidence type="ECO:0000256" key="1">
    <source>
        <dbReference type="SAM" id="Phobius"/>
    </source>
</evidence>
<dbReference type="PANTHER" id="PTHR37749:SF1">
    <property type="entry name" value="TRANSMEMBRANE PROTEIN"/>
    <property type="match status" value="1"/>
</dbReference>
<keyword evidence="1" id="KW-0812">Transmembrane</keyword>
<dbReference type="EMBL" id="JAMFTS010000003">
    <property type="protein sequence ID" value="KAJ4777715.1"/>
    <property type="molecule type" value="Genomic_DNA"/>
</dbReference>
<sequence>MEERRECLIPYTCSHLSLHLYSPLPIPDLIASPRLNLRSDLSQSNSKDGQKKMEIEAPTPGRYLIGVAIMMAGVVLPLGYMMFRSKRSPASSSSSSSSSFAKQT</sequence>
<reference evidence="2" key="1">
    <citation type="submission" date="2022-08" db="EMBL/GenBank/DDBJ databases">
        <authorList>
            <person name="Marques A."/>
        </authorList>
    </citation>
    <scope>NUCLEOTIDE SEQUENCE</scope>
    <source>
        <strain evidence="2">RhyPub2mFocal</strain>
        <tissue evidence="2">Leaves</tissue>
    </source>
</reference>